<accession>A0ABU2PRN9</accession>
<keyword evidence="2" id="KW-1185">Reference proteome</keyword>
<evidence type="ECO:0000313" key="2">
    <source>
        <dbReference type="Proteomes" id="UP001183881"/>
    </source>
</evidence>
<dbReference type="EMBL" id="JAVRFA010000002">
    <property type="protein sequence ID" value="MDT0393674.1"/>
    <property type="molecule type" value="Genomic_DNA"/>
</dbReference>
<gene>
    <name evidence="1" type="ORF">RM705_02965</name>
</gene>
<evidence type="ECO:0000313" key="1">
    <source>
        <dbReference type="EMBL" id="MDT0393674.1"/>
    </source>
</evidence>
<proteinExistence type="predicted"/>
<protein>
    <submittedName>
        <fullName evidence="1">Sialidase family protein</fullName>
        <ecNumber evidence="1">3.2.1.-</ecNumber>
    </submittedName>
</protein>
<name>A0ABU2PRN9_9ACTN</name>
<dbReference type="SUPFAM" id="SSF50939">
    <property type="entry name" value="Sialidases"/>
    <property type="match status" value="1"/>
</dbReference>
<reference evidence="2" key="1">
    <citation type="submission" date="2023-07" db="EMBL/GenBank/DDBJ databases">
        <title>30 novel species of actinomycetes from the DSMZ collection.</title>
        <authorList>
            <person name="Nouioui I."/>
        </authorList>
    </citation>
    <scope>NUCLEOTIDE SEQUENCE [LARGE SCALE GENOMIC DNA]</scope>
    <source>
        <strain evidence="2">DSM 41636</strain>
    </source>
</reference>
<dbReference type="Proteomes" id="UP001183881">
    <property type="component" value="Unassembled WGS sequence"/>
</dbReference>
<dbReference type="InterPro" id="IPR036278">
    <property type="entry name" value="Sialidase_sf"/>
</dbReference>
<comment type="caution">
    <text evidence="1">The sequence shown here is derived from an EMBL/GenBank/DDBJ whole genome shotgun (WGS) entry which is preliminary data.</text>
</comment>
<organism evidence="1 2">
    <name type="scientific">Streptomyces edwardsiae</name>
    <dbReference type="NCBI Taxonomy" id="3075527"/>
    <lineage>
        <taxon>Bacteria</taxon>
        <taxon>Bacillati</taxon>
        <taxon>Actinomycetota</taxon>
        <taxon>Actinomycetes</taxon>
        <taxon>Kitasatosporales</taxon>
        <taxon>Streptomycetaceae</taxon>
        <taxon>Streptomyces</taxon>
    </lineage>
</organism>
<dbReference type="PANTHER" id="PTHR38792:SF3">
    <property type="entry name" value="BNR_ASP-BOX REPEAT DOMAIN PROTEIN (AFU_ORTHOLOGUE AFUA_7G06430)-RELATED"/>
    <property type="match status" value="1"/>
</dbReference>
<dbReference type="EC" id="3.2.1.-" evidence="1"/>
<dbReference type="CDD" id="cd15482">
    <property type="entry name" value="Sialidase_non-viral"/>
    <property type="match status" value="1"/>
</dbReference>
<dbReference type="PANTHER" id="PTHR38792">
    <property type="entry name" value="BNR/ASP-BOX REPEAT DOMAIN PROTEIN (AFU_ORTHOLOGUE AFUA_7G06430)-RELATED"/>
    <property type="match status" value="1"/>
</dbReference>
<dbReference type="GO" id="GO:0016798">
    <property type="term" value="F:hydrolase activity, acting on glycosyl bonds"/>
    <property type="evidence" value="ECO:0007669"/>
    <property type="project" value="UniProtKB-KW"/>
</dbReference>
<dbReference type="Gene3D" id="2.120.10.10">
    <property type="match status" value="1"/>
</dbReference>
<keyword evidence="1" id="KW-0326">Glycosidase</keyword>
<sequence>MAILRLRHALGRHRLLVLALTGVLSLLVATPAATFRSATDAAASAPSSAALGVAASRPVAPTATGTPLREGTGLYPRVIRLAHNGAANGRILASAVTFDGNNGIGAIHESTDSGATFREIGRVADPDSAGGRGLCCSTLFELPRQVGALRAGTLLWASSAGQDEPDRRMALRIWRSNDIGRTWSYLSSCAVASGTGGLWEPEFSVAADGALVCHYADETDPAHSQKLVAARTYDGVHWQGHHNTVASGWTPDRPGMPVVRQLPNGTYFMSYEICNPGGQYQCVVHYRASADGWTWGNPTDLGIRPETADGRYFRATPTIAWAPTPGGGSNGRILLIGQRLLNRDGTPAAGSGRSILTNSRNGSGAWVAIDAPVTVPNPEVNYCQNYSSPLLPSADGKRVLQIVTDFEGSVCRAYYATGKLP</sequence>
<keyword evidence="1" id="KW-0378">Hydrolase</keyword>
<dbReference type="RefSeq" id="WP_311641113.1">
    <property type="nucleotide sequence ID" value="NZ_JAVRFA010000002.1"/>
</dbReference>